<evidence type="ECO:0000256" key="2">
    <source>
        <dbReference type="SAM" id="MobiDB-lite"/>
    </source>
</evidence>
<feature type="compositionally biased region" description="Polar residues" evidence="2">
    <location>
        <begin position="36"/>
        <end position="47"/>
    </location>
</feature>
<gene>
    <name evidence="3" type="ORF">g.11661</name>
</gene>
<feature type="region of interest" description="Disordered" evidence="2">
    <location>
        <begin position="181"/>
        <end position="202"/>
    </location>
</feature>
<protein>
    <submittedName>
        <fullName evidence="3">Uncharacterized protein</fullName>
    </submittedName>
</protein>
<dbReference type="AlphaFoldDB" id="A0A6G1S7F8"/>
<feature type="region of interest" description="Disordered" evidence="2">
    <location>
        <begin position="25"/>
        <end position="57"/>
    </location>
</feature>
<dbReference type="InterPro" id="IPR009533">
    <property type="entry name" value="FAM107"/>
</dbReference>
<organism evidence="3">
    <name type="scientific">Aceria tosichella</name>
    <name type="common">wheat curl mite</name>
    <dbReference type="NCBI Taxonomy" id="561515"/>
    <lineage>
        <taxon>Eukaryota</taxon>
        <taxon>Metazoa</taxon>
        <taxon>Ecdysozoa</taxon>
        <taxon>Arthropoda</taxon>
        <taxon>Chelicerata</taxon>
        <taxon>Arachnida</taxon>
        <taxon>Acari</taxon>
        <taxon>Acariformes</taxon>
        <taxon>Trombidiformes</taxon>
        <taxon>Prostigmata</taxon>
        <taxon>Eupodina</taxon>
        <taxon>Eriophyoidea</taxon>
        <taxon>Eriophyidae</taxon>
        <taxon>Eriophyinae</taxon>
        <taxon>Aceriini</taxon>
        <taxon>Aceria</taxon>
    </lineage>
</organism>
<dbReference type="EMBL" id="GGYP01001099">
    <property type="protein sequence ID" value="MDE45870.1"/>
    <property type="molecule type" value="Transcribed_RNA"/>
</dbReference>
<dbReference type="Pfam" id="PF06625">
    <property type="entry name" value="DUF1151"/>
    <property type="match status" value="1"/>
</dbReference>
<accession>A0A6G1S7F8</accession>
<reference evidence="3" key="1">
    <citation type="submission" date="2018-10" db="EMBL/GenBank/DDBJ databases">
        <title>Transcriptome assembly of Aceria tosichella (Wheat curl mite) Type 2.</title>
        <authorList>
            <person name="Scully E.D."/>
            <person name="Geib S.M."/>
            <person name="Palmer N.A."/>
            <person name="Gupta A.K."/>
            <person name="Sarath G."/>
            <person name="Tatineni S."/>
        </authorList>
    </citation>
    <scope>NUCLEOTIDE SEQUENCE</scope>
    <source>
        <strain evidence="3">LincolnNE</strain>
    </source>
</reference>
<evidence type="ECO:0000256" key="1">
    <source>
        <dbReference type="ARBA" id="ARBA00023054"/>
    </source>
</evidence>
<evidence type="ECO:0000313" key="3">
    <source>
        <dbReference type="EMBL" id="MDE45870.1"/>
    </source>
</evidence>
<name>A0A6G1S7F8_9ACAR</name>
<feature type="compositionally biased region" description="Polar residues" evidence="2">
    <location>
        <begin position="222"/>
        <end position="231"/>
    </location>
</feature>
<proteinExistence type="predicted"/>
<feature type="region of interest" description="Disordered" evidence="2">
    <location>
        <begin position="212"/>
        <end position="231"/>
    </location>
</feature>
<keyword evidence="1" id="KW-0175">Coiled coil</keyword>
<sequence length="231" mass="26084">MMMKPKVGTAARDEPQLGRLTSDVNHHQHRQMHQGLVTTNKSTQDTPQEPAESMISNDKNLMPSMVVKQQRGHLTKAQIHHQQVSEHSSNEEAQTTQLDNILHRTRAAAAAAATNAESCGRSGGQMFDQDGLVLPRRVPHHHQQGDGQQPTTIRDLNRELKFNQARGLPLLDQKSELKRAMEKLESSRRKKEIEHERLTRRTSLELRLEERAQRIARESGDGQPTESGILS</sequence>